<evidence type="ECO:0000313" key="8">
    <source>
        <dbReference type="Proteomes" id="UP000593758"/>
    </source>
</evidence>
<dbReference type="GO" id="GO:0016829">
    <property type="term" value="F:lyase activity"/>
    <property type="evidence" value="ECO:0007669"/>
    <property type="project" value="UniProtKB-KW"/>
</dbReference>
<keyword evidence="8" id="KW-1185">Reference proteome</keyword>
<protein>
    <submittedName>
        <fullName evidence="7">CoA ester lyase</fullName>
    </submittedName>
</protein>
<dbReference type="RefSeq" id="WP_193495733.1">
    <property type="nucleotide sequence ID" value="NZ_CP063169.1"/>
</dbReference>
<evidence type="ECO:0000256" key="2">
    <source>
        <dbReference type="ARBA" id="ARBA00022723"/>
    </source>
</evidence>
<dbReference type="PIRSF" id="PIRSF015582">
    <property type="entry name" value="Cit_lyase_B"/>
    <property type="match status" value="1"/>
</dbReference>
<feature type="binding site" evidence="5">
    <location>
        <position position="126"/>
    </location>
    <ligand>
        <name>Mg(2+)</name>
        <dbReference type="ChEBI" id="CHEBI:18420"/>
    </ligand>
</feature>
<dbReference type="KEGG" id="halt:IM660_11835"/>
<evidence type="ECO:0000259" key="6">
    <source>
        <dbReference type="Pfam" id="PF03328"/>
    </source>
</evidence>
<dbReference type="InterPro" id="IPR011206">
    <property type="entry name" value="Citrate_lyase_beta/mcl1/mcl2"/>
</dbReference>
<feature type="domain" description="HpcH/HpaI aldolase/citrate lyase" evidence="6">
    <location>
        <begin position="4"/>
        <end position="221"/>
    </location>
</feature>
<accession>A0A7M1SPB6</accession>
<feature type="binding site" evidence="4">
    <location>
        <position position="126"/>
    </location>
    <ligand>
        <name>substrate</name>
    </ligand>
</feature>
<proteinExistence type="predicted"/>
<dbReference type="Pfam" id="PF03328">
    <property type="entry name" value="HpcH_HpaI"/>
    <property type="match status" value="1"/>
</dbReference>
<dbReference type="PANTHER" id="PTHR32308:SF10">
    <property type="entry name" value="CITRATE LYASE SUBUNIT BETA"/>
    <property type="match status" value="1"/>
</dbReference>
<dbReference type="InterPro" id="IPR015813">
    <property type="entry name" value="Pyrv/PenolPyrv_kinase-like_dom"/>
</dbReference>
<dbReference type="InterPro" id="IPR040442">
    <property type="entry name" value="Pyrv_kinase-like_dom_sf"/>
</dbReference>
<feature type="binding site" evidence="4">
    <location>
        <position position="73"/>
    </location>
    <ligand>
        <name>substrate</name>
    </ligand>
</feature>
<dbReference type="EMBL" id="CP063169">
    <property type="protein sequence ID" value="QOR69388.1"/>
    <property type="molecule type" value="Genomic_DNA"/>
</dbReference>
<gene>
    <name evidence="7" type="ORF">IM660_11835</name>
</gene>
<dbReference type="SUPFAM" id="SSF51621">
    <property type="entry name" value="Phosphoenolpyruvate/pyruvate domain"/>
    <property type="match status" value="1"/>
</dbReference>
<keyword evidence="2 5" id="KW-0479">Metal-binding</keyword>
<keyword evidence="3 5" id="KW-0460">Magnesium</keyword>
<evidence type="ECO:0000256" key="4">
    <source>
        <dbReference type="PIRSR" id="PIRSR015582-1"/>
    </source>
</evidence>
<evidence type="ECO:0000313" key="7">
    <source>
        <dbReference type="EMBL" id="QOR69388.1"/>
    </source>
</evidence>
<evidence type="ECO:0000256" key="3">
    <source>
        <dbReference type="ARBA" id="ARBA00022842"/>
    </source>
</evidence>
<dbReference type="GO" id="GO:0000287">
    <property type="term" value="F:magnesium ion binding"/>
    <property type="evidence" value="ECO:0007669"/>
    <property type="project" value="TreeGrafter"/>
</dbReference>
<evidence type="ECO:0000256" key="5">
    <source>
        <dbReference type="PIRSR" id="PIRSR015582-2"/>
    </source>
</evidence>
<name>A0A7M1SPB6_9MICO</name>
<dbReference type="Proteomes" id="UP000593758">
    <property type="component" value="Chromosome"/>
</dbReference>
<comment type="cofactor">
    <cofactor evidence="1">
        <name>Mg(2+)</name>
        <dbReference type="ChEBI" id="CHEBI:18420"/>
    </cofactor>
</comment>
<keyword evidence="7" id="KW-0456">Lyase</keyword>
<evidence type="ECO:0000256" key="1">
    <source>
        <dbReference type="ARBA" id="ARBA00001946"/>
    </source>
</evidence>
<dbReference type="PANTHER" id="PTHR32308">
    <property type="entry name" value="LYASE BETA SUBUNIT, PUTATIVE (AFU_ORTHOLOGUE AFUA_4G13030)-RELATED"/>
    <property type="match status" value="1"/>
</dbReference>
<dbReference type="InterPro" id="IPR005000">
    <property type="entry name" value="Aldolase/citrate-lyase_domain"/>
</dbReference>
<feature type="binding site" evidence="5">
    <location>
        <position position="151"/>
    </location>
    <ligand>
        <name>Mg(2+)</name>
        <dbReference type="ChEBI" id="CHEBI:18420"/>
    </ligand>
</feature>
<sequence>MLTSLYVPGDRPDRVAKALASGADCVIVDLEDAVAPSHKQLARESLADARARVGAGHVGDGRSGSGLPNVQVRMNARGSAWHQDDLAAVGELNEDIGVRLPKVNGPDDVAAIQAALPGRAVHALIETAIGIERAFEIASAGVATVTLGEADLRAELGLAAGEAGEPGLAWVRSRLVVAAAAAGLPAPQMSVWADVKDTDGLARSCAVGKALGLVGRSAIHPAQLPVIRDAFRPTEAEIARAQEIVDRVGSAGADGAGTVVLDDGTFLDVAMLGAALQLLERSDR</sequence>
<dbReference type="AlphaFoldDB" id="A0A7M1SPB6"/>
<organism evidence="7 8">
    <name type="scientific">Ruania alkalisoli</name>
    <dbReference type="NCBI Taxonomy" id="2779775"/>
    <lineage>
        <taxon>Bacteria</taxon>
        <taxon>Bacillati</taxon>
        <taxon>Actinomycetota</taxon>
        <taxon>Actinomycetes</taxon>
        <taxon>Micrococcales</taxon>
        <taxon>Ruaniaceae</taxon>
        <taxon>Ruania</taxon>
    </lineage>
</organism>
<reference evidence="7 8" key="1">
    <citation type="submission" date="2020-10" db="EMBL/GenBank/DDBJ databases">
        <title>Haloactinobacterium sp. RN3S43, a bacterium isolated from saline soil.</title>
        <authorList>
            <person name="Sun J.-Q."/>
        </authorList>
    </citation>
    <scope>NUCLEOTIDE SEQUENCE [LARGE SCALE GENOMIC DNA]</scope>
    <source>
        <strain evidence="7 8">RN3S43</strain>
    </source>
</reference>
<dbReference type="GO" id="GO:0006107">
    <property type="term" value="P:oxaloacetate metabolic process"/>
    <property type="evidence" value="ECO:0007669"/>
    <property type="project" value="TreeGrafter"/>
</dbReference>
<dbReference type="Gene3D" id="3.20.20.60">
    <property type="entry name" value="Phosphoenolpyruvate-binding domains"/>
    <property type="match status" value="1"/>
</dbReference>